<dbReference type="InterPro" id="IPR039112">
    <property type="entry name" value="PID1"/>
</dbReference>
<gene>
    <name evidence="3" type="ORF">AWC38_SpisGene13470</name>
</gene>
<feature type="compositionally biased region" description="Basic and acidic residues" evidence="1">
    <location>
        <begin position="242"/>
        <end position="259"/>
    </location>
</feature>
<feature type="region of interest" description="Disordered" evidence="1">
    <location>
        <begin position="214"/>
        <end position="261"/>
    </location>
</feature>
<dbReference type="CDD" id="cd00934">
    <property type="entry name" value="PTB"/>
    <property type="match status" value="1"/>
</dbReference>
<dbReference type="PANTHER" id="PTHR16265">
    <property type="entry name" value="PTB-CONTAINING, CUBILIN AND LRP1-INTERACTING PROTEIN"/>
    <property type="match status" value="1"/>
</dbReference>
<dbReference type="SUPFAM" id="SSF50729">
    <property type="entry name" value="PH domain-like"/>
    <property type="match status" value="1"/>
</dbReference>
<dbReference type="PANTHER" id="PTHR16265:SF1">
    <property type="entry name" value="PTB-CONTAINING, CUBILIN AND LRP1-INTERACTING PROTEIN"/>
    <property type="match status" value="1"/>
</dbReference>
<dbReference type="GO" id="GO:0042127">
    <property type="term" value="P:regulation of cell population proliferation"/>
    <property type="evidence" value="ECO:0007669"/>
    <property type="project" value="InterPro"/>
</dbReference>
<dbReference type="GO" id="GO:0046627">
    <property type="term" value="P:negative regulation of insulin receptor signaling pathway"/>
    <property type="evidence" value="ECO:0007669"/>
    <property type="project" value="InterPro"/>
</dbReference>
<reference evidence="4" key="1">
    <citation type="journal article" date="2017" name="bioRxiv">
        <title>Comparative analysis of the genomes of Stylophora pistillata and Acropora digitifera provides evidence for extensive differences between species of corals.</title>
        <authorList>
            <person name="Voolstra C.R."/>
            <person name="Li Y."/>
            <person name="Liew Y.J."/>
            <person name="Baumgarten S."/>
            <person name="Zoccola D."/>
            <person name="Flot J.-F."/>
            <person name="Tambutte S."/>
            <person name="Allemand D."/>
            <person name="Aranda M."/>
        </authorList>
    </citation>
    <scope>NUCLEOTIDE SEQUENCE [LARGE SCALE GENOMIC DNA]</scope>
</reference>
<dbReference type="InterPro" id="IPR006020">
    <property type="entry name" value="PTB/PI_dom"/>
</dbReference>
<sequence>MISLFSCRPLRSRTNGDGADRDYQRVDFTIHTPTYSVKYLGSQKLCSPGYAEICNTVKTIYVAEKPKLKKVDHYSLKLTKEELSLRDRDSTEDEEKLFLLRRIRFTGVCKAHQRVFFFTYQFGSKSESVECNVVLCKSNNEAKSLAKVISKAFADARSDLHHQEVASRKLHAEGLSETSMSHLHVDVISNVEANRQYYNMGAFKNSRSNSAASAISDFRSKSRTSDRHKQSNQSCHLGASIEWERTESSLDTRTTDVEKTSTSGETFGCICEKESLLKVDLPEQTAVDSKEDTEETNGEVFLENEPVSDLDLQLISQSSSTLAEENDVDDATERDGGSLIGDFTTDSKVILFGEIRRGDIGGRNEMLVALTVKRLSGTVLRNLHLKLAAVEISLKPKSKLVILTHRMAARAKMTMRWAQNIYVGENKAYRSITNLCPPFSYRHQTVRERWAGPKQLGGDRLERKEVRQVGSHGKNRGLLQETGTDGREVSRPYAQQSTKKTDDDDDDDDALLVLEVIDLLVKNMISKSTVHFQEFFYSKGSSLRVIKDNLF</sequence>
<keyword evidence="4" id="KW-1185">Reference proteome</keyword>
<dbReference type="InterPro" id="IPR011993">
    <property type="entry name" value="PH-like_dom_sf"/>
</dbReference>
<name>A0A2B4RZ18_STYPI</name>
<dbReference type="Pfam" id="PF14719">
    <property type="entry name" value="PID_2"/>
    <property type="match status" value="1"/>
</dbReference>
<proteinExistence type="predicted"/>
<evidence type="ECO:0000313" key="3">
    <source>
        <dbReference type="EMBL" id="PFX22033.1"/>
    </source>
</evidence>
<protein>
    <recommendedName>
        <fullName evidence="2">PID domain-containing protein</fullName>
    </recommendedName>
</protein>
<feature type="domain" description="PID" evidence="2">
    <location>
        <begin position="34"/>
        <end position="169"/>
    </location>
</feature>
<dbReference type="GO" id="GO:0051881">
    <property type="term" value="P:regulation of mitochondrial membrane potential"/>
    <property type="evidence" value="ECO:0007669"/>
    <property type="project" value="InterPro"/>
</dbReference>
<dbReference type="Proteomes" id="UP000225706">
    <property type="component" value="Unassembled WGS sequence"/>
</dbReference>
<organism evidence="3 4">
    <name type="scientific">Stylophora pistillata</name>
    <name type="common">Smooth cauliflower coral</name>
    <dbReference type="NCBI Taxonomy" id="50429"/>
    <lineage>
        <taxon>Eukaryota</taxon>
        <taxon>Metazoa</taxon>
        <taxon>Cnidaria</taxon>
        <taxon>Anthozoa</taxon>
        <taxon>Hexacorallia</taxon>
        <taxon>Scleractinia</taxon>
        <taxon>Astrocoeniina</taxon>
        <taxon>Pocilloporidae</taxon>
        <taxon>Stylophora</taxon>
    </lineage>
</organism>
<dbReference type="OrthoDB" id="5962185at2759"/>
<feature type="compositionally biased region" description="Basic and acidic residues" evidence="1">
    <location>
        <begin position="218"/>
        <end position="229"/>
    </location>
</feature>
<accession>A0A2B4RZ18</accession>
<dbReference type="EMBL" id="LSMT01000254">
    <property type="protein sequence ID" value="PFX22033.1"/>
    <property type="molecule type" value="Genomic_DNA"/>
</dbReference>
<dbReference type="Gene3D" id="2.30.29.30">
    <property type="entry name" value="Pleckstrin-homology domain (PH domain)/Phosphotyrosine-binding domain (PTB)"/>
    <property type="match status" value="1"/>
</dbReference>
<evidence type="ECO:0000313" key="4">
    <source>
        <dbReference type="Proteomes" id="UP000225706"/>
    </source>
</evidence>
<evidence type="ECO:0000259" key="2">
    <source>
        <dbReference type="Pfam" id="PF14719"/>
    </source>
</evidence>
<comment type="caution">
    <text evidence="3">The sequence shown here is derived from an EMBL/GenBank/DDBJ whole genome shotgun (WGS) entry which is preliminary data.</text>
</comment>
<evidence type="ECO:0000256" key="1">
    <source>
        <dbReference type="SAM" id="MobiDB-lite"/>
    </source>
</evidence>
<feature type="region of interest" description="Disordered" evidence="1">
    <location>
        <begin position="461"/>
        <end position="506"/>
    </location>
</feature>
<dbReference type="AlphaFoldDB" id="A0A2B4RZ18"/>